<dbReference type="PANTHER" id="PTHR30055:SF151">
    <property type="entry name" value="TRANSCRIPTIONAL REGULATORY PROTEIN"/>
    <property type="match status" value="1"/>
</dbReference>
<dbReference type="EMBL" id="CP078077">
    <property type="protein sequence ID" value="UPL14340.1"/>
    <property type="molecule type" value="Genomic_DNA"/>
</dbReference>
<sequence>MNAASADQPAPRRSKPDVVDAAMSVLAENGIAGLSMRRIADELDVQVSALYWHFPNKQALLAAVSARMVAGESDAESDAPDLTATATALRDRLLAHRDGAEVVSSSLALGLLDLPARQRLVDAALAAGLTDAAAEVAADTLVHYVIGFTFHEQQRMHAAVIGAADASVDLSPARLASPGASPDDDFAAGLALIVSGIRSAAVAGR</sequence>
<feature type="DNA-binding region" description="H-T-H motif" evidence="5">
    <location>
        <begin position="35"/>
        <end position="54"/>
    </location>
</feature>
<proteinExistence type="predicted"/>
<dbReference type="SUPFAM" id="SSF48498">
    <property type="entry name" value="Tetracyclin repressor-like, C-terminal domain"/>
    <property type="match status" value="1"/>
</dbReference>
<dbReference type="Gene3D" id="1.10.10.60">
    <property type="entry name" value="Homeodomain-like"/>
    <property type="match status" value="1"/>
</dbReference>
<dbReference type="InterPro" id="IPR009057">
    <property type="entry name" value="Homeodomain-like_sf"/>
</dbReference>
<dbReference type="PANTHER" id="PTHR30055">
    <property type="entry name" value="HTH-TYPE TRANSCRIPTIONAL REGULATOR RUTR"/>
    <property type="match status" value="1"/>
</dbReference>
<dbReference type="InterPro" id="IPR050109">
    <property type="entry name" value="HTH-type_TetR-like_transc_reg"/>
</dbReference>
<dbReference type="InterPro" id="IPR001647">
    <property type="entry name" value="HTH_TetR"/>
</dbReference>
<dbReference type="Gene3D" id="1.10.357.10">
    <property type="entry name" value="Tetracycline Repressor, domain 2"/>
    <property type="match status" value="1"/>
</dbReference>
<dbReference type="InterPro" id="IPR036271">
    <property type="entry name" value="Tet_transcr_reg_TetR-rel_C_sf"/>
</dbReference>
<feature type="domain" description="HTH tetR-type" evidence="6">
    <location>
        <begin position="12"/>
        <end position="72"/>
    </location>
</feature>
<gene>
    <name evidence="7" type="ORF">KV396_07555</name>
</gene>
<protein>
    <submittedName>
        <fullName evidence="7">TetR family transcriptional regulator</fullName>
    </submittedName>
</protein>
<dbReference type="PROSITE" id="PS50977">
    <property type="entry name" value="HTH_TETR_2"/>
    <property type="match status" value="1"/>
</dbReference>
<dbReference type="InterPro" id="IPR003012">
    <property type="entry name" value="Tet_transcr_reg_TetR"/>
</dbReference>
<evidence type="ECO:0000256" key="4">
    <source>
        <dbReference type="ARBA" id="ARBA00023163"/>
    </source>
</evidence>
<keyword evidence="1" id="KW-0678">Repressor</keyword>
<name>A0ABY4INF4_9MICO</name>
<dbReference type="Pfam" id="PF02909">
    <property type="entry name" value="TetR_C_1"/>
    <property type="match status" value="1"/>
</dbReference>
<dbReference type="InterPro" id="IPR004111">
    <property type="entry name" value="Repressor_TetR_C"/>
</dbReference>
<dbReference type="PRINTS" id="PR00400">
    <property type="entry name" value="TETREPRESSOR"/>
</dbReference>
<keyword evidence="3 5" id="KW-0238">DNA-binding</keyword>
<keyword evidence="4" id="KW-0804">Transcription</keyword>
<keyword evidence="8" id="KW-1185">Reference proteome</keyword>
<dbReference type="Proteomes" id="UP000831963">
    <property type="component" value="Chromosome"/>
</dbReference>
<dbReference type="RefSeq" id="WP_247957401.1">
    <property type="nucleotide sequence ID" value="NZ_CP078077.1"/>
</dbReference>
<accession>A0ABY4INF4</accession>
<evidence type="ECO:0000256" key="3">
    <source>
        <dbReference type="ARBA" id="ARBA00023125"/>
    </source>
</evidence>
<evidence type="ECO:0000313" key="7">
    <source>
        <dbReference type="EMBL" id="UPL14340.1"/>
    </source>
</evidence>
<reference evidence="7 8" key="1">
    <citation type="submission" date="2021-06" db="EMBL/GenBank/DDBJ databases">
        <title>Genome-based taxonomic framework of Microbacterium strains isolated from marine environment, the description of four new species and reclassification of four preexisting species.</title>
        <authorList>
            <person name="Lee S.D."/>
            <person name="Kim S.-M."/>
            <person name="Byeon Y.-S."/>
            <person name="Yang H.L."/>
            <person name="Kim I.S."/>
        </authorList>
    </citation>
    <scope>NUCLEOTIDE SEQUENCE [LARGE SCALE GENOMIC DNA]</scope>
    <source>
        <strain evidence="7 8">SSW1-36</strain>
    </source>
</reference>
<evidence type="ECO:0000256" key="5">
    <source>
        <dbReference type="PROSITE-ProRule" id="PRU00335"/>
    </source>
</evidence>
<keyword evidence="2" id="KW-0805">Transcription regulation</keyword>
<evidence type="ECO:0000256" key="2">
    <source>
        <dbReference type="ARBA" id="ARBA00023015"/>
    </source>
</evidence>
<dbReference type="SUPFAM" id="SSF46689">
    <property type="entry name" value="Homeodomain-like"/>
    <property type="match status" value="1"/>
</dbReference>
<organism evidence="7 8">
    <name type="scientific">Microbacterium galbinum</name>
    <dbReference type="NCBI Taxonomy" id="2851646"/>
    <lineage>
        <taxon>Bacteria</taxon>
        <taxon>Bacillati</taxon>
        <taxon>Actinomycetota</taxon>
        <taxon>Actinomycetes</taxon>
        <taxon>Micrococcales</taxon>
        <taxon>Microbacteriaceae</taxon>
        <taxon>Microbacterium</taxon>
    </lineage>
</organism>
<evidence type="ECO:0000313" key="8">
    <source>
        <dbReference type="Proteomes" id="UP000831963"/>
    </source>
</evidence>
<dbReference type="Pfam" id="PF00440">
    <property type="entry name" value="TetR_N"/>
    <property type="match status" value="1"/>
</dbReference>
<dbReference type="PRINTS" id="PR00455">
    <property type="entry name" value="HTHTETR"/>
</dbReference>
<evidence type="ECO:0000256" key="1">
    <source>
        <dbReference type="ARBA" id="ARBA00022491"/>
    </source>
</evidence>
<evidence type="ECO:0000259" key="6">
    <source>
        <dbReference type="PROSITE" id="PS50977"/>
    </source>
</evidence>